<dbReference type="Pfam" id="PF05699">
    <property type="entry name" value="Dimer_Tnp_hAT"/>
    <property type="match status" value="1"/>
</dbReference>
<comment type="caution">
    <text evidence="2">The sequence shown here is derived from an EMBL/GenBank/DDBJ whole genome shotgun (WGS) entry which is preliminary data.</text>
</comment>
<evidence type="ECO:0000313" key="3">
    <source>
        <dbReference type="Proteomes" id="UP001066276"/>
    </source>
</evidence>
<dbReference type="Proteomes" id="UP001066276">
    <property type="component" value="Chromosome 11"/>
</dbReference>
<dbReference type="AlphaFoldDB" id="A0AAV7LIB3"/>
<feature type="domain" description="HAT C-terminal dimerisation" evidence="1">
    <location>
        <begin position="329"/>
        <end position="404"/>
    </location>
</feature>
<protein>
    <recommendedName>
        <fullName evidence="1">HAT C-terminal dimerisation domain-containing protein</fullName>
    </recommendedName>
</protein>
<accession>A0AAV7LIB3</accession>
<dbReference type="InterPro" id="IPR008906">
    <property type="entry name" value="HATC_C_dom"/>
</dbReference>
<name>A0AAV7LIB3_PLEWA</name>
<organism evidence="2 3">
    <name type="scientific">Pleurodeles waltl</name>
    <name type="common">Iberian ribbed newt</name>
    <dbReference type="NCBI Taxonomy" id="8319"/>
    <lineage>
        <taxon>Eukaryota</taxon>
        <taxon>Metazoa</taxon>
        <taxon>Chordata</taxon>
        <taxon>Craniata</taxon>
        <taxon>Vertebrata</taxon>
        <taxon>Euteleostomi</taxon>
        <taxon>Amphibia</taxon>
        <taxon>Batrachia</taxon>
        <taxon>Caudata</taxon>
        <taxon>Salamandroidea</taxon>
        <taxon>Salamandridae</taxon>
        <taxon>Pleurodelinae</taxon>
        <taxon>Pleurodeles</taxon>
    </lineage>
</organism>
<proteinExistence type="predicted"/>
<dbReference type="PANTHER" id="PTHR45749">
    <property type="match status" value="1"/>
</dbReference>
<dbReference type="GO" id="GO:0046983">
    <property type="term" value="F:protein dimerization activity"/>
    <property type="evidence" value="ECO:0007669"/>
    <property type="project" value="InterPro"/>
</dbReference>
<keyword evidence="3" id="KW-1185">Reference proteome</keyword>
<dbReference type="SUPFAM" id="SSF53098">
    <property type="entry name" value="Ribonuclease H-like"/>
    <property type="match status" value="1"/>
</dbReference>
<dbReference type="InterPro" id="IPR012337">
    <property type="entry name" value="RNaseH-like_sf"/>
</dbReference>
<gene>
    <name evidence="2" type="ORF">NDU88_003359</name>
</gene>
<reference evidence="2" key="1">
    <citation type="journal article" date="2022" name="bioRxiv">
        <title>Sequencing and chromosome-scale assembly of the giantPleurodeles waltlgenome.</title>
        <authorList>
            <person name="Brown T."/>
            <person name="Elewa A."/>
            <person name="Iarovenko S."/>
            <person name="Subramanian E."/>
            <person name="Araus A.J."/>
            <person name="Petzold A."/>
            <person name="Susuki M."/>
            <person name="Suzuki K.-i.T."/>
            <person name="Hayashi T."/>
            <person name="Toyoda A."/>
            <person name="Oliveira C."/>
            <person name="Osipova E."/>
            <person name="Leigh N.D."/>
            <person name="Simon A."/>
            <person name="Yun M.H."/>
        </authorList>
    </citation>
    <scope>NUCLEOTIDE SEQUENCE</scope>
    <source>
        <strain evidence="2">20211129_DDA</strain>
        <tissue evidence="2">Liver</tissue>
    </source>
</reference>
<evidence type="ECO:0000259" key="1">
    <source>
        <dbReference type="Pfam" id="PF05699"/>
    </source>
</evidence>
<evidence type="ECO:0000313" key="2">
    <source>
        <dbReference type="EMBL" id="KAJ1090224.1"/>
    </source>
</evidence>
<sequence length="424" mass="49023">MYLTILAEYYTYIMPYKKESGAQGRKRRKIETEQQAKLAGILHRFLVSTAEITAGPSAAPQETHNPDPVSVDIPVPALEAETVSSKDVYTQPNLPENIEQKVYTDIGYWPETMDETLKTELVRRGTEELQNKDAWFPRDSNGRSFSKDWFYIHLENVLTEVNYTQIYLQQEGLALDQCVQKLKALALFCHEKRDSLVSKATEKALQVCKTYCILTERRVGRRKKMDGENSCDAGLTLIQETSREQLEAIDQLQAEIKKRTTQMNTLHQRFAFLQIQTLLDTGKDDFIKKQIQHTCAQYTELNAASMLTEITRLRHHIILYKEVNPDEQVANWSALDLLRWVYKWKLQESLTNFVVTLRIFLTITVSTASCERSFSKLKLIKTCQRSTMSQERLSNLAILSIERDFNVDFNSVVENFALIKSRRI</sequence>
<dbReference type="PANTHER" id="PTHR45749:SF37">
    <property type="entry name" value="OS05G0311600 PROTEIN"/>
    <property type="match status" value="1"/>
</dbReference>
<dbReference type="EMBL" id="JANPWB010000015">
    <property type="protein sequence ID" value="KAJ1090224.1"/>
    <property type="molecule type" value="Genomic_DNA"/>
</dbReference>